<dbReference type="PATRIC" id="fig|1094558.3.peg.1198"/>
<dbReference type="EMBL" id="AIMB01000007">
    <property type="protein sequence ID" value="EJF90700.1"/>
    <property type="molecule type" value="Genomic_DNA"/>
</dbReference>
<dbReference type="STRING" id="1094558.ME5_01101"/>
<dbReference type="Proteomes" id="UP000008952">
    <property type="component" value="Unassembled WGS sequence"/>
</dbReference>
<dbReference type="NCBIfam" id="NF001490">
    <property type="entry name" value="PRK00346.1-4"/>
    <property type="match status" value="1"/>
</dbReference>
<evidence type="ECO:0000313" key="12">
    <source>
        <dbReference type="Proteomes" id="UP000008952"/>
    </source>
</evidence>
<organism evidence="11 12">
    <name type="scientific">Bartonella tamiae Th239</name>
    <dbReference type="NCBI Taxonomy" id="1094558"/>
    <lineage>
        <taxon>Bacteria</taxon>
        <taxon>Pseudomonadati</taxon>
        <taxon>Pseudomonadota</taxon>
        <taxon>Alphaproteobacteria</taxon>
        <taxon>Hyphomicrobiales</taxon>
        <taxon>Bartonellaceae</taxon>
        <taxon>Bartonella</taxon>
    </lineage>
</organism>
<comment type="cofactor">
    <cofactor evidence="9">
        <name>a divalent metal cation</name>
        <dbReference type="ChEBI" id="CHEBI:60240"/>
    </cofactor>
    <text evidence="9">Binds 1 divalent metal cation per subunit.</text>
</comment>
<evidence type="ECO:0000256" key="1">
    <source>
        <dbReference type="ARBA" id="ARBA00000815"/>
    </source>
</evidence>
<comment type="cofactor">
    <cofactor evidence="2">
        <name>Mg(2+)</name>
        <dbReference type="ChEBI" id="CHEBI:18420"/>
    </cofactor>
</comment>
<dbReference type="HOGENOM" id="CLU_045192_1_2_5"/>
<comment type="catalytic activity">
    <reaction evidence="1 9">
        <text>a ribonucleoside 5'-phosphate + H2O = a ribonucleoside + phosphate</text>
        <dbReference type="Rhea" id="RHEA:12484"/>
        <dbReference type="ChEBI" id="CHEBI:15377"/>
        <dbReference type="ChEBI" id="CHEBI:18254"/>
        <dbReference type="ChEBI" id="CHEBI:43474"/>
        <dbReference type="ChEBI" id="CHEBI:58043"/>
        <dbReference type="EC" id="3.1.3.5"/>
    </reaction>
</comment>
<dbReference type="PANTHER" id="PTHR30457">
    <property type="entry name" value="5'-NUCLEOTIDASE SURE"/>
    <property type="match status" value="1"/>
</dbReference>
<dbReference type="PANTHER" id="PTHR30457:SF12">
    <property type="entry name" value="5'_3'-NUCLEOTIDASE SURE"/>
    <property type="match status" value="1"/>
</dbReference>
<evidence type="ECO:0000259" key="10">
    <source>
        <dbReference type="Pfam" id="PF01975"/>
    </source>
</evidence>
<feature type="binding site" evidence="9">
    <location>
        <position position="8"/>
    </location>
    <ligand>
        <name>a divalent metal cation</name>
        <dbReference type="ChEBI" id="CHEBI:60240"/>
    </ligand>
</feature>
<evidence type="ECO:0000256" key="9">
    <source>
        <dbReference type="HAMAP-Rule" id="MF_00060"/>
    </source>
</evidence>
<comment type="similarity">
    <text evidence="4 9">Belongs to the SurE nucleotidase family.</text>
</comment>
<keyword evidence="6 9" id="KW-0479">Metal-binding</keyword>
<comment type="caution">
    <text evidence="11">The sequence shown here is derived from an EMBL/GenBank/DDBJ whole genome shotgun (WGS) entry which is preliminary data.</text>
</comment>
<name>J1K0X4_9HYPH</name>
<sequence length="254" mass="28099">MRILLTNDDGIHSEGLVVLERIAKQLSDDVWIVAPETDQSGLSHSLTLSTPLRLRTLDKLHFTVRGTPTDCVIMGVRHVLLEPPDLILSGINIGGNLADDVTYSGTVAAAMEGTLNGIRSIALSQEFLHDKASITMQWATAEGHAVKILRALINMETPDNVLYNINFPACSVEDVTAIRSTVQGKRGHDVHIEERHDGRHFPYYWTFFSRSPTTGAEETDLRAIYDNAISVTPLHLDLTAYKMRDNLDSVLSLL</sequence>
<dbReference type="FunFam" id="3.40.1210.10:FF:000001">
    <property type="entry name" value="5'/3'-nucleotidase SurE"/>
    <property type="match status" value="1"/>
</dbReference>
<evidence type="ECO:0000313" key="11">
    <source>
        <dbReference type="EMBL" id="EJF90700.1"/>
    </source>
</evidence>
<evidence type="ECO:0000256" key="5">
    <source>
        <dbReference type="ARBA" id="ARBA00022490"/>
    </source>
</evidence>
<dbReference type="GO" id="GO:0008254">
    <property type="term" value="F:3'-nucleotidase activity"/>
    <property type="evidence" value="ECO:0007669"/>
    <property type="project" value="TreeGrafter"/>
</dbReference>
<dbReference type="OrthoDB" id="9780815at2"/>
<dbReference type="EC" id="3.1.3.5" evidence="9"/>
<evidence type="ECO:0000256" key="7">
    <source>
        <dbReference type="ARBA" id="ARBA00022741"/>
    </source>
</evidence>
<evidence type="ECO:0000256" key="8">
    <source>
        <dbReference type="ARBA" id="ARBA00022801"/>
    </source>
</evidence>
<evidence type="ECO:0000256" key="3">
    <source>
        <dbReference type="ARBA" id="ARBA00004496"/>
    </source>
</evidence>
<feature type="binding site" evidence="9">
    <location>
        <position position="40"/>
    </location>
    <ligand>
        <name>a divalent metal cation</name>
        <dbReference type="ChEBI" id="CHEBI:60240"/>
    </ligand>
</feature>
<accession>J1K0X4</accession>
<proteinExistence type="inferred from homology"/>
<dbReference type="InterPro" id="IPR030048">
    <property type="entry name" value="SurE"/>
</dbReference>
<dbReference type="GO" id="GO:0000166">
    <property type="term" value="F:nucleotide binding"/>
    <property type="evidence" value="ECO:0007669"/>
    <property type="project" value="UniProtKB-KW"/>
</dbReference>
<comment type="subcellular location">
    <subcellularLocation>
        <location evidence="3 9">Cytoplasm</location>
    </subcellularLocation>
</comment>
<dbReference type="GO" id="GO:0004309">
    <property type="term" value="F:exopolyphosphatase activity"/>
    <property type="evidence" value="ECO:0007669"/>
    <property type="project" value="TreeGrafter"/>
</dbReference>
<dbReference type="InterPro" id="IPR002828">
    <property type="entry name" value="SurE-like_Pase/nucleotidase"/>
</dbReference>
<dbReference type="Pfam" id="PF01975">
    <property type="entry name" value="SurE"/>
    <property type="match status" value="1"/>
</dbReference>
<dbReference type="GO" id="GO:0008253">
    <property type="term" value="F:5'-nucleotidase activity"/>
    <property type="evidence" value="ECO:0007669"/>
    <property type="project" value="UniProtKB-UniRule"/>
</dbReference>
<dbReference type="SUPFAM" id="SSF64167">
    <property type="entry name" value="SurE-like"/>
    <property type="match status" value="1"/>
</dbReference>
<dbReference type="eggNOG" id="COG0496">
    <property type="taxonomic scope" value="Bacteria"/>
</dbReference>
<dbReference type="RefSeq" id="WP_008039199.1">
    <property type="nucleotide sequence ID" value="NZ_JH725147.1"/>
</dbReference>
<dbReference type="GO" id="GO:0046872">
    <property type="term" value="F:metal ion binding"/>
    <property type="evidence" value="ECO:0007669"/>
    <property type="project" value="UniProtKB-UniRule"/>
</dbReference>
<feature type="domain" description="Survival protein SurE-like phosphatase/nucleotidase" evidence="10">
    <location>
        <begin position="3"/>
        <end position="186"/>
    </location>
</feature>
<gene>
    <name evidence="9" type="primary">surE</name>
    <name evidence="11" type="ORF">ME5_01101</name>
</gene>
<reference evidence="11 12" key="1">
    <citation type="submission" date="2012-03" db="EMBL/GenBank/DDBJ databases">
        <title>The Genome Sequence of Bartonella tamiae Th239.</title>
        <authorList>
            <consortium name="The Broad Institute Genome Sequencing Platform"/>
            <consortium name="The Broad Institute Genome Sequencing Center for Infectious Disease"/>
            <person name="Feldgarden M."/>
            <person name="Kirby J."/>
            <person name="Kosoy M."/>
            <person name="Birtles R."/>
            <person name="Probert W.S."/>
            <person name="Chiaraviglio L."/>
            <person name="Young S.K."/>
            <person name="Zeng Q."/>
            <person name="Gargeya S."/>
            <person name="Fitzgerald M."/>
            <person name="Haas B."/>
            <person name="Abouelleil A."/>
            <person name="Alvarado L."/>
            <person name="Arachchi H.M."/>
            <person name="Berlin A."/>
            <person name="Chapman S.B."/>
            <person name="Gearin G."/>
            <person name="Goldberg J."/>
            <person name="Griggs A."/>
            <person name="Gujja S."/>
            <person name="Hansen M."/>
            <person name="Heiman D."/>
            <person name="Howarth C."/>
            <person name="Larimer J."/>
            <person name="Lui A."/>
            <person name="MacDonald P.J.P."/>
            <person name="McCowen C."/>
            <person name="Montmayeur A."/>
            <person name="Murphy C."/>
            <person name="Neiman D."/>
            <person name="Pearson M."/>
            <person name="Priest M."/>
            <person name="Roberts A."/>
            <person name="Saif S."/>
            <person name="Shea T."/>
            <person name="Sisk P."/>
            <person name="Stolte C."/>
            <person name="Sykes S."/>
            <person name="Wortman J."/>
            <person name="Nusbaum C."/>
            <person name="Birren B."/>
        </authorList>
    </citation>
    <scope>NUCLEOTIDE SEQUENCE [LARGE SCALE GENOMIC DNA]</scope>
    <source>
        <strain evidence="11 12">Th239</strain>
    </source>
</reference>
<dbReference type="GO" id="GO:0005737">
    <property type="term" value="C:cytoplasm"/>
    <property type="evidence" value="ECO:0007669"/>
    <property type="project" value="UniProtKB-SubCell"/>
</dbReference>
<dbReference type="Gene3D" id="3.40.1210.10">
    <property type="entry name" value="Survival protein SurE-like phosphatase/nucleotidase"/>
    <property type="match status" value="1"/>
</dbReference>
<feature type="binding site" evidence="9">
    <location>
        <position position="9"/>
    </location>
    <ligand>
        <name>a divalent metal cation</name>
        <dbReference type="ChEBI" id="CHEBI:60240"/>
    </ligand>
</feature>
<dbReference type="NCBIfam" id="TIGR00087">
    <property type="entry name" value="surE"/>
    <property type="match status" value="1"/>
</dbReference>
<evidence type="ECO:0000256" key="2">
    <source>
        <dbReference type="ARBA" id="ARBA00001946"/>
    </source>
</evidence>
<evidence type="ECO:0000256" key="6">
    <source>
        <dbReference type="ARBA" id="ARBA00022723"/>
    </source>
</evidence>
<dbReference type="HAMAP" id="MF_00060">
    <property type="entry name" value="SurE"/>
    <property type="match status" value="1"/>
</dbReference>
<keyword evidence="7 9" id="KW-0547">Nucleotide-binding</keyword>
<comment type="function">
    <text evidence="9">Nucleotidase that shows phosphatase activity on nucleoside 5'-monophosphates.</text>
</comment>
<keyword evidence="5 9" id="KW-0963">Cytoplasm</keyword>
<feature type="binding site" evidence="9">
    <location>
        <position position="92"/>
    </location>
    <ligand>
        <name>a divalent metal cation</name>
        <dbReference type="ChEBI" id="CHEBI:60240"/>
    </ligand>
</feature>
<dbReference type="InterPro" id="IPR036523">
    <property type="entry name" value="SurE-like_sf"/>
</dbReference>
<keyword evidence="8 9" id="KW-0378">Hydrolase</keyword>
<dbReference type="AlphaFoldDB" id="J1K0X4"/>
<protein>
    <recommendedName>
        <fullName evidence="9">5'-nucleotidase SurE</fullName>
        <ecNumber evidence="9">3.1.3.5</ecNumber>
    </recommendedName>
    <alternativeName>
        <fullName evidence="9">Nucleoside 5'-monophosphate phosphohydrolase</fullName>
    </alternativeName>
</protein>
<keyword evidence="12" id="KW-1185">Reference proteome</keyword>
<evidence type="ECO:0000256" key="4">
    <source>
        <dbReference type="ARBA" id="ARBA00011062"/>
    </source>
</evidence>